<dbReference type="EMBL" id="VFMM01000001">
    <property type="protein sequence ID" value="TQJ16241.1"/>
    <property type="molecule type" value="Genomic_DNA"/>
</dbReference>
<dbReference type="InterPro" id="IPR005031">
    <property type="entry name" value="COQ10_START"/>
</dbReference>
<comment type="caution">
    <text evidence="2">The sequence shown here is derived from an EMBL/GenBank/DDBJ whole genome shotgun (WGS) entry which is preliminary data.</text>
</comment>
<accession>A0A542ELM4</accession>
<dbReference type="InterPro" id="IPR047137">
    <property type="entry name" value="ORF3"/>
</dbReference>
<dbReference type="Gene3D" id="3.30.530.20">
    <property type="match status" value="1"/>
</dbReference>
<name>A0A542ELM4_9ACTN</name>
<dbReference type="OrthoDB" id="3695445at2"/>
<keyword evidence="3" id="KW-1185">Reference proteome</keyword>
<dbReference type="RefSeq" id="WP_141851834.1">
    <property type="nucleotide sequence ID" value="NZ_BAAAKA010000008.1"/>
</dbReference>
<dbReference type="PANTHER" id="PTHR33824:SF7">
    <property type="entry name" value="POLYKETIDE CYCLASE_DEHYDRASE AND LIPID TRANSPORT SUPERFAMILY PROTEIN"/>
    <property type="match status" value="1"/>
</dbReference>
<dbReference type="SUPFAM" id="SSF55961">
    <property type="entry name" value="Bet v1-like"/>
    <property type="match status" value="1"/>
</dbReference>
<dbReference type="CDD" id="cd07817">
    <property type="entry name" value="SRPBCC_8"/>
    <property type="match status" value="1"/>
</dbReference>
<dbReference type="Pfam" id="PF03364">
    <property type="entry name" value="Polyketide_cyc"/>
    <property type="match status" value="1"/>
</dbReference>
<evidence type="ECO:0000313" key="3">
    <source>
        <dbReference type="Proteomes" id="UP000316298"/>
    </source>
</evidence>
<evidence type="ECO:0000259" key="1">
    <source>
        <dbReference type="Pfam" id="PF03364"/>
    </source>
</evidence>
<dbReference type="PANTHER" id="PTHR33824">
    <property type="entry name" value="POLYKETIDE CYCLASE/DEHYDRASE AND LIPID TRANSPORT SUPERFAMILY PROTEIN"/>
    <property type="match status" value="1"/>
</dbReference>
<organism evidence="2 3">
    <name type="scientific">Kribbella jejuensis</name>
    <dbReference type="NCBI Taxonomy" id="236068"/>
    <lineage>
        <taxon>Bacteria</taxon>
        <taxon>Bacillati</taxon>
        <taxon>Actinomycetota</taxon>
        <taxon>Actinomycetes</taxon>
        <taxon>Propionibacteriales</taxon>
        <taxon>Kribbellaceae</taxon>
        <taxon>Kribbella</taxon>
    </lineage>
</organism>
<dbReference type="AlphaFoldDB" id="A0A542ELM4"/>
<proteinExistence type="predicted"/>
<gene>
    <name evidence="2" type="ORF">FB475_0332</name>
</gene>
<evidence type="ECO:0000313" key="2">
    <source>
        <dbReference type="EMBL" id="TQJ16241.1"/>
    </source>
</evidence>
<feature type="domain" description="Coenzyme Q-binding protein COQ10 START" evidence="1">
    <location>
        <begin position="11"/>
        <end position="123"/>
    </location>
</feature>
<dbReference type="InterPro" id="IPR023393">
    <property type="entry name" value="START-like_dom_sf"/>
</dbReference>
<reference evidence="2 3" key="1">
    <citation type="submission" date="2019-06" db="EMBL/GenBank/DDBJ databases">
        <title>Sequencing the genomes of 1000 actinobacteria strains.</title>
        <authorList>
            <person name="Klenk H.-P."/>
        </authorList>
    </citation>
    <scope>NUCLEOTIDE SEQUENCE [LARGE SCALE GENOMIC DNA]</scope>
    <source>
        <strain evidence="2 3">DSM 17305</strain>
    </source>
</reference>
<protein>
    <submittedName>
        <fullName evidence="2">Polyketide cyclase/dehydrase/lipid transport protein</fullName>
    </submittedName>
</protein>
<sequence length="150" mass="16906">MESITESVDVRVPLEIAYAKWRDISSFPQYMDGVHDVRELDGIHSHWVASAGGFVREFDATIVEQQPGRRITWVCESGLMLGGSVTFESRSEDRTAIAVELRIDPQGLIENLAEKTGILHRMVVADLYRFKNALEAADPQQPRTKELHTP</sequence>
<dbReference type="Proteomes" id="UP000316298">
    <property type="component" value="Unassembled WGS sequence"/>
</dbReference>